<dbReference type="HOGENOM" id="CLU_2543487_0_0_1"/>
<evidence type="ECO:0000313" key="2">
    <source>
        <dbReference type="Proteomes" id="UP000054217"/>
    </source>
</evidence>
<accession>A0A0C3NRN7</accession>
<protein>
    <submittedName>
        <fullName evidence="1">Uncharacterized protein</fullName>
    </submittedName>
</protein>
<name>A0A0C3NRN7_PISTI</name>
<sequence>MVLVKALCLDFRWIGTDSGVSASVQTAAQQLIDISVFPVMKLSDFVMAQVYLRHSWDESTLHADRHALCIERHSPSCMQEGIC</sequence>
<dbReference type="EMBL" id="KN831976">
    <property type="protein sequence ID" value="KIO03530.1"/>
    <property type="molecule type" value="Genomic_DNA"/>
</dbReference>
<reference evidence="1 2" key="1">
    <citation type="submission" date="2014-04" db="EMBL/GenBank/DDBJ databases">
        <authorList>
            <consortium name="DOE Joint Genome Institute"/>
            <person name="Kuo A."/>
            <person name="Kohler A."/>
            <person name="Costa M.D."/>
            <person name="Nagy L.G."/>
            <person name="Floudas D."/>
            <person name="Copeland A."/>
            <person name="Barry K.W."/>
            <person name="Cichocki N."/>
            <person name="Veneault-Fourrey C."/>
            <person name="LaButti K."/>
            <person name="Lindquist E.A."/>
            <person name="Lipzen A."/>
            <person name="Lundell T."/>
            <person name="Morin E."/>
            <person name="Murat C."/>
            <person name="Sun H."/>
            <person name="Tunlid A."/>
            <person name="Henrissat B."/>
            <person name="Grigoriev I.V."/>
            <person name="Hibbett D.S."/>
            <person name="Martin F."/>
            <person name="Nordberg H.P."/>
            <person name="Cantor M.N."/>
            <person name="Hua S.X."/>
        </authorList>
    </citation>
    <scope>NUCLEOTIDE SEQUENCE [LARGE SCALE GENOMIC DNA]</scope>
    <source>
        <strain evidence="1 2">Marx 270</strain>
    </source>
</reference>
<evidence type="ECO:0000313" key="1">
    <source>
        <dbReference type="EMBL" id="KIO03530.1"/>
    </source>
</evidence>
<proteinExistence type="predicted"/>
<dbReference type="AlphaFoldDB" id="A0A0C3NRN7"/>
<reference evidence="2" key="2">
    <citation type="submission" date="2015-01" db="EMBL/GenBank/DDBJ databases">
        <title>Evolutionary Origins and Diversification of the Mycorrhizal Mutualists.</title>
        <authorList>
            <consortium name="DOE Joint Genome Institute"/>
            <consortium name="Mycorrhizal Genomics Consortium"/>
            <person name="Kohler A."/>
            <person name="Kuo A."/>
            <person name="Nagy L.G."/>
            <person name="Floudas D."/>
            <person name="Copeland A."/>
            <person name="Barry K.W."/>
            <person name="Cichocki N."/>
            <person name="Veneault-Fourrey C."/>
            <person name="LaButti K."/>
            <person name="Lindquist E.A."/>
            <person name="Lipzen A."/>
            <person name="Lundell T."/>
            <person name="Morin E."/>
            <person name="Murat C."/>
            <person name="Riley R."/>
            <person name="Ohm R."/>
            <person name="Sun H."/>
            <person name="Tunlid A."/>
            <person name="Henrissat B."/>
            <person name="Grigoriev I.V."/>
            <person name="Hibbett D.S."/>
            <person name="Martin F."/>
        </authorList>
    </citation>
    <scope>NUCLEOTIDE SEQUENCE [LARGE SCALE GENOMIC DNA]</scope>
    <source>
        <strain evidence="2">Marx 270</strain>
    </source>
</reference>
<keyword evidence="2" id="KW-1185">Reference proteome</keyword>
<dbReference type="InParanoid" id="A0A0C3NRN7"/>
<gene>
    <name evidence="1" type="ORF">M404DRAFT_624836</name>
</gene>
<organism evidence="1 2">
    <name type="scientific">Pisolithus tinctorius Marx 270</name>
    <dbReference type="NCBI Taxonomy" id="870435"/>
    <lineage>
        <taxon>Eukaryota</taxon>
        <taxon>Fungi</taxon>
        <taxon>Dikarya</taxon>
        <taxon>Basidiomycota</taxon>
        <taxon>Agaricomycotina</taxon>
        <taxon>Agaricomycetes</taxon>
        <taxon>Agaricomycetidae</taxon>
        <taxon>Boletales</taxon>
        <taxon>Sclerodermatineae</taxon>
        <taxon>Pisolithaceae</taxon>
        <taxon>Pisolithus</taxon>
    </lineage>
</organism>
<dbReference type="Proteomes" id="UP000054217">
    <property type="component" value="Unassembled WGS sequence"/>
</dbReference>